<feature type="chain" id="PRO_5019856980" description="Outer membrane protein beta-barrel domain-containing protein" evidence="1">
    <location>
        <begin position="25"/>
        <end position="230"/>
    </location>
</feature>
<keyword evidence="3" id="KW-1185">Reference proteome</keyword>
<keyword evidence="1" id="KW-0732">Signal</keyword>
<reference evidence="3" key="1">
    <citation type="submission" date="2019-03" db="EMBL/GenBank/DDBJ databases">
        <title>Aquabacterium pictum sp.nov., the first bacteriochlorophyll a-containing freshwater bacterium in the genus Aquabacterium of the class Betaproteobacteria.</title>
        <authorList>
            <person name="Hirose S."/>
            <person name="Tank M."/>
            <person name="Hara E."/>
            <person name="Tamaki H."/>
            <person name="Takaichi S."/>
            <person name="Haruta S."/>
            <person name="Hanada S."/>
        </authorList>
    </citation>
    <scope>NUCLEOTIDE SEQUENCE [LARGE SCALE GENOMIC DNA]</scope>
    <source>
        <strain evidence="3">W35</strain>
    </source>
</reference>
<evidence type="ECO:0000313" key="2">
    <source>
        <dbReference type="EMBL" id="GCL62752.1"/>
    </source>
</evidence>
<dbReference type="EMBL" id="BJCL01000003">
    <property type="protein sequence ID" value="GCL62752.1"/>
    <property type="molecule type" value="Genomic_DNA"/>
</dbReference>
<proteinExistence type="predicted"/>
<evidence type="ECO:0008006" key="4">
    <source>
        <dbReference type="Google" id="ProtNLM"/>
    </source>
</evidence>
<name>A0A480ART4_9BURK</name>
<feature type="signal peptide" evidence="1">
    <location>
        <begin position="1"/>
        <end position="24"/>
    </location>
</feature>
<dbReference type="OrthoDB" id="8526647at2"/>
<protein>
    <recommendedName>
        <fullName evidence="4">Outer membrane protein beta-barrel domain-containing protein</fullName>
    </recommendedName>
</protein>
<organism evidence="2 3">
    <name type="scientific">Pseudaquabacterium pictum</name>
    <dbReference type="NCBI Taxonomy" id="2315236"/>
    <lineage>
        <taxon>Bacteria</taxon>
        <taxon>Pseudomonadati</taxon>
        <taxon>Pseudomonadota</taxon>
        <taxon>Betaproteobacteria</taxon>
        <taxon>Burkholderiales</taxon>
        <taxon>Sphaerotilaceae</taxon>
        <taxon>Pseudaquabacterium</taxon>
    </lineage>
</organism>
<dbReference type="AlphaFoldDB" id="A0A480ART4"/>
<evidence type="ECO:0000313" key="3">
    <source>
        <dbReference type="Proteomes" id="UP000301751"/>
    </source>
</evidence>
<comment type="caution">
    <text evidence="2">The sequence shown here is derived from an EMBL/GenBank/DDBJ whole genome shotgun (WGS) entry which is preliminary data.</text>
</comment>
<accession>A0A480ART4</accession>
<evidence type="ECO:0000256" key="1">
    <source>
        <dbReference type="SAM" id="SignalP"/>
    </source>
</evidence>
<gene>
    <name evidence="2" type="ORF">AQPW35_18330</name>
</gene>
<dbReference type="RefSeq" id="WP_137732486.1">
    <property type="nucleotide sequence ID" value="NZ_BJCL01000003.1"/>
</dbReference>
<sequence>MRPALLIALGSALVALAVPHAAWAARPLVSETADSLAPGDCELETAVASTRVRGEPNTGSVDALVACGIGKGTQLSGAYNRARSGGLTGQAVTLGGKTNLVEAQDGRIGWAIAYGASLDKAPGDGWKHGSTRLFGVATKALRDGLLGHLNLGWLRTESDRLNSTTWSIGFEGDGPVRWAADVFGDDRSRAWVSAGLIWPLAEKLTANLAYAQQFERPRVRQWTLGFKLDF</sequence>
<dbReference type="Proteomes" id="UP000301751">
    <property type="component" value="Unassembled WGS sequence"/>
</dbReference>